<proteinExistence type="predicted"/>
<gene>
    <name evidence="1" type="ORF">HanXRQr2_Chr13g0594991</name>
</gene>
<keyword evidence="2" id="KW-1185">Reference proteome</keyword>
<dbReference type="AlphaFoldDB" id="A0A9K3HBB6"/>
<comment type="caution">
    <text evidence="1">The sequence shown here is derived from an EMBL/GenBank/DDBJ whole genome shotgun (WGS) entry which is preliminary data.</text>
</comment>
<protein>
    <submittedName>
        <fullName evidence="1">Uncharacterized protein</fullName>
    </submittedName>
</protein>
<dbReference type="Gramene" id="mRNA:HanXRQr2_Chr13g0594991">
    <property type="protein sequence ID" value="mRNA:HanXRQr2_Chr13g0594991"/>
    <property type="gene ID" value="HanXRQr2_Chr13g0594991"/>
</dbReference>
<evidence type="ECO:0000313" key="2">
    <source>
        <dbReference type="Proteomes" id="UP000215914"/>
    </source>
</evidence>
<sequence length="47" mass="5574">MSFRLTNCKLNTINSLEMYLKSYIDVYCMEQHNCNQFGGHSLTHDSW</sequence>
<reference evidence="1" key="1">
    <citation type="journal article" date="2017" name="Nature">
        <title>The sunflower genome provides insights into oil metabolism, flowering and Asterid evolution.</title>
        <authorList>
            <person name="Badouin H."/>
            <person name="Gouzy J."/>
            <person name="Grassa C.J."/>
            <person name="Murat F."/>
            <person name="Staton S.E."/>
            <person name="Cottret L."/>
            <person name="Lelandais-Briere C."/>
            <person name="Owens G.L."/>
            <person name="Carrere S."/>
            <person name="Mayjonade B."/>
            <person name="Legrand L."/>
            <person name="Gill N."/>
            <person name="Kane N.C."/>
            <person name="Bowers J.E."/>
            <person name="Hubner S."/>
            <person name="Bellec A."/>
            <person name="Berard A."/>
            <person name="Berges H."/>
            <person name="Blanchet N."/>
            <person name="Boniface M.C."/>
            <person name="Brunel D."/>
            <person name="Catrice O."/>
            <person name="Chaidir N."/>
            <person name="Claudel C."/>
            <person name="Donnadieu C."/>
            <person name="Faraut T."/>
            <person name="Fievet G."/>
            <person name="Helmstetter N."/>
            <person name="King M."/>
            <person name="Knapp S.J."/>
            <person name="Lai Z."/>
            <person name="Le Paslier M.C."/>
            <person name="Lippi Y."/>
            <person name="Lorenzon L."/>
            <person name="Mandel J.R."/>
            <person name="Marage G."/>
            <person name="Marchand G."/>
            <person name="Marquand E."/>
            <person name="Bret-Mestries E."/>
            <person name="Morien E."/>
            <person name="Nambeesan S."/>
            <person name="Nguyen T."/>
            <person name="Pegot-Espagnet P."/>
            <person name="Pouilly N."/>
            <person name="Raftis F."/>
            <person name="Sallet E."/>
            <person name="Schiex T."/>
            <person name="Thomas J."/>
            <person name="Vandecasteele C."/>
            <person name="Vares D."/>
            <person name="Vear F."/>
            <person name="Vautrin S."/>
            <person name="Crespi M."/>
            <person name="Mangin B."/>
            <person name="Burke J.M."/>
            <person name="Salse J."/>
            <person name="Munos S."/>
            <person name="Vincourt P."/>
            <person name="Rieseberg L.H."/>
            <person name="Langlade N.B."/>
        </authorList>
    </citation>
    <scope>NUCLEOTIDE SEQUENCE</scope>
    <source>
        <tissue evidence="1">Leaves</tissue>
    </source>
</reference>
<dbReference type="EMBL" id="MNCJ02000328">
    <property type="protein sequence ID" value="KAF5773980.1"/>
    <property type="molecule type" value="Genomic_DNA"/>
</dbReference>
<accession>A0A9K3HBB6</accession>
<dbReference type="Proteomes" id="UP000215914">
    <property type="component" value="Unassembled WGS sequence"/>
</dbReference>
<organism evidence="1 2">
    <name type="scientific">Helianthus annuus</name>
    <name type="common">Common sunflower</name>
    <dbReference type="NCBI Taxonomy" id="4232"/>
    <lineage>
        <taxon>Eukaryota</taxon>
        <taxon>Viridiplantae</taxon>
        <taxon>Streptophyta</taxon>
        <taxon>Embryophyta</taxon>
        <taxon>Tracheophyta</taxon>
        <taxon>Spermatophyta</taxon>
        <taxon>Magnoliopsida</taxon>
        <taxon>eudicotyledons</taxon>
        <taxon>Gunneridae</taxon>
        <taxon>Pentapetalae</taxon>
        <taxon>asterids</taxon>
        <taxon>campanulids</taxon>
        <taxon>Asterales</taxon>
        <taxon>Asteraceae</taxon>
        <taxon>Asteroideae</taxon>
        <taxon>Heliantheae alliance</taxon>
        <taxon>Heliantheae</taxon>
        <taxon>Helianthus</taxon>
    </lineage>
</organism>
<name>A0A9K3HBB6_HELAN</name>
<reference evidence="1" key="2">
    <citation type="submission" date="2020-06" db="EMBL/GenBank/DDBJ databases">
        <title>Helianthus annuus Genome sequencing and assembly Release 2.</title>
        <authorList>
            <person name="Gouzy J."/>
            <person name="Langlade N."/>
            <person name="Munos S."/>
        </authorList>
    </citation>
    <scope>NUCLEOTIDE SEQUENCE</scope>
    <source>
        <tissue evidence="1">Leaves</tissue>
    </source>
</reference>
<evidence type="ECO:0000313" key="1">
    <source>
        <dbReference type="EMBL" id="KAF5773980.1"/>
    </source>
</evidence>